<dbReference type="AlphaFoldDB" id="A0A1D2MLA0"/>
<evidence type="ECO:0000259" key="8">
    <source>
        <dbReference type="SMART" id="SM01060"/>
    </source>
</evidence>
<protein>
    <submittedName>
        <fullName evidence="9">Catalase</fullName>
    </submittedName>
</protein>
<dbReference type="PROSITE" id="PS00438">
    <property type="entry name" value="CATALASE_2"/>
    <property type="match status" value="1"/>
</dbReference>
<name>A0A1D2MLA0_ORCCI</name>
<evidence type="ECO:0000256" key="1">
    <source>
        <dbReference type="ARBA" id="ARBA00005329"/>
    </source>
</evidence>
<dbReference type="GO" id="GO:0042744">
    <property type="term" value="P:hydrogen peroxide catabolic process"/>
    <property type="evidence" value="ECO:0007669"/>
    <property type="project" value="UniProtKB-KW"/>
</dbReference>
<dbReference type="GO" id="GO:0005739">
    <property type="term" value="C:mitochondrion"/>
    <property type="evidence" value="ECO:0007669"/>
    <property type="project" value="TreeGrafter"/>
</dbReference>
<evidence type="ECO:0000313" key="10">
    <source>
        <dbReference type="Proteomes" id="UP000094527"/>
    </source>
</evidence>
<keyword evidence="4" id="KW-0479">Metal-binding</keyword>
<comment type="caution">
    <text evidence="9">The sequence shown here is derived from an EMBL/GenBank/DDBJ whole genome shotgun (WGS) entry which is preliminary data.</text>
</comment>
<keyword evidence="5" id="KW-0560">Oxidoreductase</keyword>
<dbReference type="GO" id="GO:0004096">
    <property type="term" value="F:catalase activity"/>
    <property type="evidence" value="ECO:0007669"/>
    <property type="project" value="InterPro"/>
</dbReference>
<comment type="similarity">
    <text evidence="1">Belongs to the catalase family.</text>
</comment>
<evidence type="ECO:0000256" key="5">
    <source>
        <dbReference type="ARBA" id="ARBA00023002"/>
    </source>
</evidence>
<accession>A0A1D2MLA0</accession>
<keyword evidence="6" id="KW-0408">Iron</keyword>
<dbReference type="InterPro" id="IPR024708">
    <property type="entry name" value="Catalase_AS"/>
</dbReference>
<organism evidence="9 10">
    <name type="scientific">Orchesella cincta</name>
    <name type="common">Springtail</name>
    <name type="synonym">Podura cincta</name>
    <dbReference type="NCBI Taxonomy" id="48709"/>
    <lineage>
        <taxon>Eukaryota</taxon>
        <taxon>Metazoa</taxon>
        <taxon>Ecdysozoa</taxon>
        <taxon>Arthropoda</taxon>
        <taxon>Hexapoda</taxon>
        <taxon>Collembola</taxon>
        <taxon>Entomobryomorpha</taxon>
        <taxon>Entomobryoidea</taxon>
        <taxon>Orchesellidae</taxon>
        <taxon>Orchesellinae</taxon>
        <taxon>Orchesella</taxon>
    </lineage>
</organism>
<dbReference type="Proteomes" id="UP000094527">
    <property type="component" value="Unassembled WGS sequence"/>
</dbReference>
<dbReference type="GO" id="GO:0005777">
    <property type="term" value="C:peroxisome"/>
    <property type="evidence" value="ECO:0007669"/>
    <property type="project" value="TreeGrafter"/>
</dbReference>
<sequence>MLMVSNEYANITANFAVQRMAETLNSKTATGQWCYRNSYLSIHTSTIYELFCIVMPVGATLFICANNLFQPTENVTAVILRVDDFPKQKNHGEKFFLYPNCFVNAEPTAVYHGGMYNTFTMRSHFTQILYMFPHSTVVNNNGVSPAQSQLFDGKSGYWNPRTYSHAGLFPHRKLATFNRERIPERVVHAKGGGAHGEFVVTNDISRFTKAKLFNGVGKKTRCFARFSTVGGNLGSADTAVDPHGFAVKFYTEDGNYDLVGNNIEVFPIRDPMLFSDLNRSRKRNPSTNLQDQTMWWDFVQGRPESTFHALQIFSDIGRAHGFRRMNGSSVHAFKFVNSRGDIVFAKLQWRSQQQAPALTFQQANTLQGTNPDYFVQDLYDSIENRNYPSWLLYIQLMTVEQAQSYPRNPFDITRNWREEEFQLIELGRMTLNRNPTNYFAEVEQAAFAVSNLVPGIEPSPDRMMHGRLLAYQDAQRYRLGTNFPQLPINSPIVEVNSYIRDGKACYGDNGGGSPNYWPNSFGGHQADPGVAHVSFSVSGVVDRFDIPEDEFVETRWFLERDVTPAGRQRMLEAIADHLKNARPEVQARVLQNNFYPISREFGDAVSAELQKAIRNANKSYKK</sequence>
<dbReference type="SUPFAM" id="SSF56634">
    <property type="entry name" value="Heme-dependent catalase-like"/>
    <property type="match status" value="1"/>
</dbReference>
<keyword evidence="2" id="KW-0575">Peroxidase</keyword>
<evidence type="ECO:0000256" key="4">
    <source>
        <dbReference type="ARBA" id="ARBA00022723"/>
    </source>
</evidence>
<evidence type="ECO:0000256" key="6">
    <source>
        <dbReference type="ARBA" id="ARBA00023004"/>
    </source>
</evidence>
<proteinExistence type="inferred from homology"/>
<dbReference type="OMA" id="HTSTIYE"/>
<dbReference type="InterPro" id="IPR020835">
    <property type="entry name" value="Catalase_sf"/>
</dbReference>
<feature type="domain" description="Catalase core" evidence="8">
    <location>
        <begin position="136"/>
        <end position="525"/>
    </location>
</feature>
<reference evidence="9 10" key="1">
    <citation type="journal article" date="2016" name="Genome Biol. Evol.">
        <title>Gene Family Evolution Reflects Adaptation to Soil Environmental Stressors in the Genome of the Collembolan Orchesella cincta.</title>
        <authorList>
            <person name="Faddeeva-Vakhrusheva A."/>
            <person name="Derks M.F."/>
            <person name="Anvar S.Y."/>
            <person name="Agamennone V."/>
            <person name="Suring W."/>
            <person name="Smit S."/>
            <person name="van Straalen N.M."/>
            <person name="Roelofs D."/>
        </authorList>
    </citation>
    <scope>NUCLEOTIDE SEQUENCE [LARGE SCALE GENOMIC DNA]</scope>
    <source>
        <tissue evidence="9">Mixed pool</tissue>
    </source>
</reference>
<gene>
    <name evidence="9" type="ORF">Ocin01_12892</name>
</gene>
<dbReference type="SMART" id="SM01060">
    <property type="entry name" value="Catalase"/>
    <property type="match status" value="1"/>
</dbReference>
<keyword evidence="3" id="KW-0349">Heme</keyword>
<dbReference type="OrthoDB" id="6880011at2759"/>
<keyword evidence="10" id="KW-1185">Reference proteome</keyword>
<dbReference type="STRING" id="48709.A0A1D2MLA0"/>
<dbReference type="PANTHER" id="PTHR11465">
    <property type="entry name" value="CATALASE"/>
    <property type="match status" value="1"/>
</dbReference>
<dbReference type="PANTHER" id="PTHR11465:SF9">
    <property type="entry name" value="CATALASE"/>
    <property type="match status" value="1"/>
</dbReference>
<evidence type="ECO:0000256" key="3">
    <source>
        <dbReference type="ARBA" id="ARBA00022617"/>
    </source>
</evidence>
<evidence type="ECO:0000313" key="9">
    <source>
        <dbReference type="EMBL" id="ODM93790.1"/>
    </source>
</evidence>
<dbReference type="EMBL" id="LJIJ01000913">
    <property type="protein sequence ID" value="ODM93790.1"/>
    <property type="molecule type" value="Genomic_DNA"/>
</dbReference>
<dbReference type="Pfam" id="PF00199">
    <property type="entry name" value="Catalase"/>
    <property type="match status" value="1"/>
</dbReference>
<dbReference type="GO" id="GO:0046872">
    <property type="term" value="F:metal ion binding"/>
    <property type="evidence" value="ECO:0007669"/>
    <property type="project" value="UniProtKB-KW"/>
</dbReference>
<dbReference type="InterPro" id="IPR018028">
    <property type="entry name" value="Catalase"/>
</dbReference>
<dbReference type="GO" id="GO:0042542">
    <property type="term" value="P:response to hydrogen peroxide"/>
    <property type="evidence" value="ECO:0007669"/>
    <property type="project" value="TreeGrafter"/>
</dbReference>
<dbReference type="PROSITE" id="PS51402">
    <property type="entry name" value="CATALASE_3"/>
    <property type="match status" value="1"/>
</dbReference>
<dbReference type="PRINTS" id="PR00067">
    <property type="entry name" value="CATALASE"/>
</dbReference>
<dbReference type="Gene3D" id="2.40.180.10">
    <property type="entry name" value="Catalase core domain"/>
    <property type="match status" value="1"/>
</dbReference>
<dbReference type="InterPro" id="IPR011614">
    <property type="entry name" value="Catalase_core"/>
</dbReference>
<evidence type="ECO:0000256" key="7">
    <source>
        <dbReference type="ARBA" id="ARBA00023324"/>
    </source>
</evidence>
<evidence type="ECO:0000256" key="2">
    <source>
        <dbReference type="ARBA" id="ARBA00022559"/>
    </source>
</evidence>
<keyword evidence="7" id="KW-0376">Hydrogen peroxide</keyword>
<dbReference type="GO" id="GO:0020037">
    <property type="term" value="F:heme binding"/>
    <property type="evidence" value="ECO:0007669"/>
    <property type="project" value="InterPro"/>
</dbReference>